<feature type="region of interest" description="Disordered" evidence="1">
    <location>
        <begin position="86"/>
        <end position="109"/>
    </location>
</feature>
<protein>
    <recommendedName>
        <fullName evidence="2">MADF domain-containing protein</fullName>
    </recommendedName>
</protein>
<accession>A0A9P0CRD2</accession>
<organism evidence="3 4">
    <name type="scientific">Psylliodes chrysocephalus</name>
    <dbReference type="NCBI Taxonomy" id="3402493"/>
    <lineage>
        <taxon>Eukaryota</taxon>
        <taxon>Metazoa</taxon>
        <taxon>Ecdysozoa</taxon>
        <taxon>Arthropoda</taxon>
        <taxon>Hexapoda</taxon>
        <taxon>Insecta</taxon>
        <taxon>Pterygota</taxon>
        <taxon>Neoptera</taxon>
        <taxon>Endopterygota</taxon>
        <taxon>Coleoptera</taxon>
        <taxon>Polyphaga</taxon>
        <taxon>Cucujiformia</taxon>
        <taxon>Chrysomeloidea</taxon>
        <taxon>Chrysomelidae</taxon>
        <taxon>Galerucinae</taxon>
        <taxon>Alticini</taxon>
        <taxon>Psylliodes</taxon>
    </lineage>
</organism>
<evidence type="ECO:0000313" key="3">
    <source>
        <dbReference type="EMBL" id="CAH1106934.1"/>
    </source>
</evidence>
<keyword evidence="4" id="KW-1185">Reference proteome</keyword>
<dbReference type="Proteomes" id="UP001153636">
    <property type="component" value="Chromosome 2"/>
</dbReference>
<feature type="region of interest" description="Disordered" evidence="1">
    <location>
        <begin position="121"/>
        <end position="146"/>
    </location>
</feature>
<dbReference type="EMBL" id="OV651814">
    <property type="protein sequence ID" value="CAH1106934.1"/>
    <property type="molecule type" value="Genomic_DNA"/>
</dbReference>
<feature type="domain" description="MADF" evidence="2">
    <location>
        <begin position="1"/>
        <end position="54"/>
    </location>
</feature>
<feature type="compositionally biased region" description="Polar residues" evidence="1">
    <location>
        <begin position="246"/>
        <end position="255"/>
    </location>
</feature>
<proteinExistence type="predicted"/>
<name>A0A9P0CRD2_9CUCU</name>
<evidence type="ECO:0000256" key="1">
    <source>
        <dbReference type="SAM" id="MobiDB-lite"/>
    </source>
</evidence>
<evidence type="ECO:0000313" key="4">
    <source>
        <dbReference type="Proteomes" id="UP001153636"/>
    </source>
</evidence>
<feature type="compositionally biased region" description="Low complexity" evidence="1">
    <location>
        <begin position="121"/>
        <end position="135"/>
    </location>
</feature>
<feature type="region of interest" description="Disordered" evidence="1">
    <location>
        <begin position="238"/>
        <end position="267"/>
    </location>
</feature>
<dbReference type="AlphaFoldDB" id="A0A9P0CRD2"/>
<dbReference type="Pfam" id="PF10545">
    <property type="entry name" value="MADF_DNA_bdg"/>
    <property type="match status" value="1"/>
</dbReference>
<dbReference type="OrthoDB" id="6152242at2759"/>
<dbReference type="PANTHER" id="PTHR21505">
    <property type="entry name" value="MADF DOMAIN-CONTAINING PROTEIN-RELATED"/>
    <property type="match status" value="1"/>
</dbReference>
<sequence length="267" mass="30434">MNENATLDILKKKINNKRTAFRRELKKVQDYMGTGTGTDDICESSLWYFDLLLFTSQSERGRKGISNVNGSEHNNMEQLQSMWDNAEESQDTSVFLPKTPPSCLEGSSPQEQDLLVIPQTNRSTSQSYTSSSSVSQKPRKSGKSVLEKKKVALMDLAHKTLSGGDDDEFDITWKRIACQLRGMNERQRLIAEKLVSDVMFHGRMGNLPEDASISLPSKRLHYSYDSYNITFRPIHPFSPDHEPTHRNGQQLQNPEIRTDLSPYLQFN</sequence>
<evidence type="ECO:0000259" key="2">
    <source>
        <dbReference type="Pfam" id="PF10545"/>
    </source>
</evidence>
<dbReference type="InterPro" id="IPR006578">
    <property type="entry name" value="MADF-dom"/>
</dbReference>
<dbReference type="PANTHER" id="PTHR21505:SF8">
    <property type="entry name" value="DPT-YFP REPRESSOR BY OVEREXPRESSION, ISOFORM D-RELATED"/>
    <property type="match status" value="1"/>
</dbReference>
<reference evidence="3" key="1">
    <citation type="submission" date="2022-01" db="EMBL/GenBank/DDBJ databases">
        <authorList>
            <person name="King R."/>
        </authorList>
    </citation>
    <scope>NUCLEOTIDE SEQUENCE</scope>
</reference>
<gene>
    <name evidence="3" type="ORF">PSYICH_LOCUS6775</name>
</gene>